<organism evidence="1 2">
    <name type="scientific">Spiromyces aspiralis</name>
    <dbReference type="NCBI Taxonomy" id="68401"/>
    <lineage>
        <taxon>Eukaryota</taxon>
        <taxon>Fungi</taxon>
        <taxon>Fungi incertae sedis</taxon>
        <taxon>Zoopagomycota</taxon>
        <taxon>Kickxellomycotina</taxon>
        <taxon>Kickxellomycetes</taxon>
        <taxon>Kickxellales</taxon>
        <taxon>Kickxellaceae</taxon>
        <taxon>Spiromyces</taxon>
    </lineage>
</organism>
<dbReference type="Proteomes" id="UP001145114">
    <property type="component" value="Unassembled WGS sequence"/>
</dbReference>
<evidence type="ECO:0000313" key="2">
    <source>
        <dbReference type="Proteomes" id="UP001145114"/>
    </source>
</evidence>
<reference evidence="1" key="1">
    <citation type="submission" date="2022-06" db="EMBL/GenBank/DDBJ databases">
        <title>Phylogenomic reconstructions and comparative analyses of Kickxellomycotina fungi.</title>
        <authorList>
            <person name="Reynolds N.K."/>
            <person name="Stajich J.E."/>
            <person name="Barry K."/>
            <person name="Grigoriev I.V."/>
            <person name="Crous P."/>
            <person name="Smith M.E."/>
        </authorList>
    </citation>
    <scope>NUCLEOTIDE SEQUENCE</scope>
    <source>
        <strain evidence="1">RSA 2271</strain>
    </source>
</reference>
<sequence>MRTTETVLLASPAIQIGTHWKDAKELLLQTSEIKELLEQAKASGPIDEWGARIAILDAFAKTIDRYDQEDEQKRTKMAKDQRRKERKNRDHFRALLREMREAGTITPVSTWSELYPSIKNDSRFTNMLGQKGSTPLELFWDEVELLNEQVYDARKALEADLKALKIKVTSKTTLDELKSIVDSPEVKASIDPSVLPFVHEQLLIKAKRREREEEERQERRKRKLLDYLKQDMRDLSPPLTADSTWEEEKRRISDIKVYKELGDEEAARRVFDYVIDRLKESQKHKRSRAGSITSEKTVSSERPQPVNTDNKDAAMEVEHGSDSQMEEGEERI</sequence>
<proteinExistence type="predicted"/>
<comment type="caution">
    <text evidence="1">The sequence shown here is derived from an EMBL/GenBank/DDBJ whole genome shotgun (WGS) entry which is preliminary data.</text>
</comment>
<accession>A0ACC1HUH5</accession>
<dbReference type="EMBL" id="JAMZIH010001671">
    <property type="protein sequence ID" value="KAJ1677989.1"/>
    <property type="molecule type" value="Genomic_DNA"/>
</dbReference>
<gene>
    <name evidence="1" type="primary">PRP40_1</name>
    <name evidence="1" type="ORF">EV182_005012</name>
</gene>
<evidence type="ECO:0000313" key="1">
    <source>
        <dbReference type="EMBL" id="KAJ1677989.1"/>
    </source>
</evidence>
<protein>
    <submittedName>
        <fullName evidence="1">U1 snRNP protein</fullName>
    </submittedName>
</protein>
<name>A0ACC1HUH5_9FUNG</name>
<keyword evidence="2" id="KW-1185">Reference proteome</keyword>